<gene>
    <name evidence="2" type="ORF">CAEBREN_32507</name>
</gene>
<dbReference type="eggNOG" id="ENOG502TIDS">
    <property type="taxonomic scope" value="Eukaryota"/>
</dbReference>
<dbReference type="InterPro" id="IPR011009">
    <property type="entry name" value="Kinase-like_dom_sf"/>
</dbReference>
<protein>
    <recommendedName>
        <fullName evidence="1">CHK kinase-like domain-containing protein</fullName>
    </recommendedName>
</protein>
<evidence type="ECO:0000313" key="2">
    <source>
        <dbReference type="EMBL" id="EGT39773.1"/>
    </source>
</evidence>
<dbReference type="InterPro" id="IPR052961">
    <property type="entry name" value="Oxido-Kinase-like_Enzymes"/>
</dbReference>
<dbReference type="InterPro" id="IPR012877">
    <property type="entry name" value="Dhs-27"/>
</dbReference>
<reference evidence="3" key="1">
    <citation type="submission" date="2011-07" db="EMBL/GenBank/DDBJ databases">
        <authorList>
            <consortium name="Caenorhabditis brenneri Sequencing and Analysis Consortium"/>
            <person name="Wilson R.K."/>
        </authorList>
    </citation>
    <scope>NUCLEOTIDE SEQUENCE [LARGE SCALE GENOMIC DNA]</scope>
    <source>
        <strain evidence="3">PB2801</strain>
    </source>
</reference>
<organism evidence="3">
    <name type="scientific">Caenorhabditis brenneri</name>
    <name type="common">Nematode worm</name>
    <dbReference type="NCBI Taxonomy" id="135651"/>
    <lineage>
        <taxon>Eukaryota</taxon>
        <taxon>Metazoa</taxon>
        <taxon>Ecdysozoa</taxon>
        <taxon>Nematoda</taxon>
        <taxon>Chromadorea</taxon>
        <taxon>Rhabditida</taxon>
        <taxon>Rhabditina</taxon>
        <taxon>Rhabditomorpha</taxon>
        <taxon>Rhabditoidea</taxon>
        <taxon>Rhabditidae</taxon>
        <taxon>Peloderinae</taxon>
        <taxon>Caenorhabditis</taxon>
    </lineage>
</organism>
<dbReference type="OrthoDB" id="5914377at2759"/>
<dbReference type="EMBL" id="GL379805">
    <property type="protein sequence ID" value="EGT39773.1"/>
    <property type="molecule type" value="Genomic_DNA"/>
</dbReference>
<dbReference type="Gene3D" id="3.90.1200.10">
    <property type="match status" value="1"/>
</dbReference>
<evidence type="ECO:0000313" key="3">
    <source>
        <dbReference type="Proteomes" id="UP000008068"/>
    </source>
</evidence>
<dbReference type="InParanoid" id="G0MPL2"/>
<dbReference type="Proteomes" id="UP000008068">
    <property type="component" value="Unassembled WGS sequence"/>
</dbReference>
<proteinExistence type="predicted"/>
<feature type="domain" description="CHK kinase-like" evidence="1">
    <location>
        <begin position="130"/>
        <end position="295"/>
    </location>
</feature>
<dbReference type="FunCoup" id="G0MPL2">
    <property type="interactions" value="3"/>
</dbReference>
<sequence>MSEIAEVVPKIVEIIFADVPEPFKTFNITIKLLENSRSFWSECYQIIVTSNSDKYSDKVKSPLFVKIPKISEVNAAVDPGNDEENVAILRSLTAREVIFYHDFKGIHFPGFPIPRFFYGESLENEEMAGLVCEDFSGIGASIDFVPGFSDNQTLQLLNALAQFHAKTIKISGEIPWEKYSNDLYDAAYIRMLYNDTLDFENLCPEKLSGRIQAVKHVFDEDSVEKNDKLNEDLGMPVILCHNDLNTSNILWNKETGKIQAFIDFQHVAKGAVTFDILRIISLGLPLDERKKNTDR</sequence>
<accession>G0MPL2</accession>
<name>G0MPL2_CAEBE</name>
<dbReference type="Pfam" id="PF07914">
    <property type="entry name" value="DUF1679"/>
    <property type="match status" value="1"/>
</dbReference>
<dbReference type="AlphaFoldDB" id="G0MPL2"/>
<dbReference type="SUPFAM" id="SSF56112">
    <property type="entry name" value="Protein kinase-like (PK-like)"/>
    <property type="match status" value="1"/>
</dbReference>
<dbReference type="InterPro" id="IPR015897">
    <property type="entry name" value="CHK_kinase-like"/>
</dbReference>
<dbReference type="PANTHER" id="PTHR23020">
    <property type="entry name" value="UNCHARACTERIZED NUCLEAR HORMONE RECEPTOR-RELATED"/>
    <property type="match status" value="1"/>
</dbReference>
<dbReference type="SMART" id="SM00587">
    <property type="entry name" value="CHK"/>
    <property type="match status" value="1"/>
</dbReference>
<dbReference type="PANTHER" id="PTHR23020:SF41">
    <property type="entry name" value="AMINOGLYCOSIDE PHOSPHOTRANSFERASE DOMAIN-CONTAINING PROTEIN"/>
    <property type="match status" value="1"/>
</dbReference>
<dbReference type="HOGENOM" id="CLU_047882_0_0_1"/>
<keyword evidence="3" id="KW-1185">Reference proteome</keyword>
<evidence type="ECO:0000259" key="1">
    <source>
        <dbReference type="SMART" id="SM00587"/>
    </source>
</evidence>